<dbReference type="Proteomes" id="UP000253094">
    <property type="component" value="Unassembled WGS sequence"/>
</dbReference>
<organism evidence="11 12">
    <name type="scientific">Sphaerisporangium album</name>
    <dbReference type="NCBI Taxonomy" id="509200"/>
    <lineage>
        <taxon>Bacteria</taxon>
        <taxon>Bacillati</taxon>
        <taxon>Actinomycetota</taxon>
        <taxon>Actinomycetes</taxon>
        <taxon>Streptosporangiales</taxon>
        <taxon>Streptosporangiaceae</taxon>
        <taxon>Sphaerisporangium</taxon>
    </lineage>
</organism>
<reference evidence="11 12" key="1">
    <citation type="submission" date="2018-06" db="EMBL/GenBank/DDBJ databases">
        <title>Sphaerisporangium craniellae sp. nov., isolated from a marine sponge in the South China Sea.</title>
        <authorList>
            <person name="Li L."/>
        </authorList>
    </citation>
    <scope>NUCLEOTIDE SEQUENCE [LARGE SCALE GENOMIC DNA]</scope>
    <source>
        <strain evidence="11 12">CCTCC AA 208026</strain>
    </source>
</reference>
<comment type="subcellular location">
    <subcellularLocation>
        <location evidence="1">Cell membrane</location>
        <topology evidence="1">Multi-pass membrane protein</topology>
    </subcellularLocation>
</comment>
<feature type="domain" description="ABC transporter" evidence="9">
    <location>
        <begin position="352"/>
        <end position="598"/>
    </location>
</feature>
<feature type="transmembrane region" description="Helical" evidence="8">
    <location>
        <begin position="55"/>
        <end position="73"/>
    </location>
</feature>
<evidence type="ECO:0000256" key="4">
    <source>
        <dbReference type="ARBA" id="ARBA00022840"/>
    </source>
</evidence>
<dbReference type="SUPFAM" id="SSF90123">
    <property type="entry name" value="ABC transporter transmembrane region"/>
    <property type="match status" value="1"/>
</dbReference>
<keyword evidence="2 8" id="KW-0812">Transmembrane</keyword>
<accession>A0A367F5W1</accession>
<evidence type="ECO:0000256" key="2">
    <source>
        <dbReference type="ARBA" id="ARBA00022692"/>
    </source>
</evidence>
<dbReference type="GO" id="GO:0140359">
    <property type="term" value="F:ABC-type transporter activity"/>
    <property type="evidence" value="ECO:0007669"/>
    <property type="project" value="InterPro"/>
</dbReference>
<proteinExistence type="predicted"/>
<dbReference type="RefSeq" id="WP_114032466.1">
    <property type="nucleotide sequence ID" value="NZ_QOIL01000022.1"/>
</dbReference>
<dbReference type="InterPro" id="IPR036640">
    <property type="entry name" value="ABC1_TM_sf"/>
</dbReference>
<evidence type="ECO:0000313" key="11">
    <source>
        <dbReference type="EMBL" id="RCG25339.1"/>
    </source>
</evidence>
<gene>
    <name evidence="11" type="ORF">DQ384_31205</name>
</gene>
<dbReference type="InterPro" id="IPR039421">
    <property type="entry name" value="Type_1_exporter"/>
</dbReference>
<feature type="transmembrane region" description="Helical" evidence="8">
    <location>
        <begin position="129"/>
        <end position="151"/>
    </location>
</feature>
<dbReference type="PANTHER" id="PTHR24221:SF654">
    <property type="entry name" value="ATP-BINDING CASSETTE SUB-FAMILY B MEMBER 6"/>
    <property type="match status" value="1"/>
</dbReference>
<protein>
    <submittedName>
        <fullName evidence="11">ABC transporter ATP-binding protein</fullName>
    </submittedName>
</protein>
<dbReference type="InterPro" id="IPR011527">
    <property type="entry name" value="ABC1_TM_dom"/>
</dbReference>
<dbReference type="GO" id="GO:0034040">
    <property type="term" value="F:ATPase-coupled lipid transmembrane transporter activity"/>
    <property type="evidence" value="ECO:0007669"/>
    <property type="project" value="TreeGrafter"/>
</dbReference>
<dbReference type="EMBL" id="QOIL01000022">
    <property type="protein sequence ID" value="RCG25339.1"/>
    <property type="molecule type" value="Genomic_DNA"/>
</dbReference>
<dbReference type="Pfam" id="PF00005">
    <property type="entry name" value="ABC_tran"/>
    <property type="match status" value="1"/>
</dbReference>
<evidence type="ECO:0000259" key="9">
    <source>
        <dbReference type="PROSITE" id="PS50893"/>
    </source>
</evidence>
<evidence type="ECO:0000256" key="1">
    <source>
        <dbReference type="ARBA" id="ARBA00004651"/>
    </source>
</evidence>
<keyword evidence="3" id="KW-0547">Nucleotide-binding</keyword>
<dbReference type="PROSITE" id="PS50893">
    <property type="entry name" value="ABC_TRANSPORTER_2"/>
    <property type="match status" value="1"/>
</dbReference>
<dbReference type="OrthoDB" id="9806127at2"/>
<feature type="domain" description="ABC transmembrane type-1" evidence="10">
    <location>
        <begin position="21"/>
        <end position="286"/>
    </location>
</feature>
<evidence type="ECO:0000256" key="8">
    <source>
        <dbReference type="SAM" id="Phobius"/>
    </source>
</evidence>
<dbReference type="InterPro" id="IPR003439">
    <property type="entry name" value="ABC_transporter-like_ATP-bd"/>
</dbReference>
<keyword evidence="12" id="KW-1185">Reference proteome</keyword>
<sequence length="606" mass="62801">MKIRELLWGAARRRPRNLVRLFGWSFAEAAPSFVSGQAIAHALDDGFAAGRPVVGLGWLMLMAAAWLTAAIGARQVLLAIARIVEPFRDALLRHVVAGTLHRSATSGLRPDSAAVARLSRQVELARDSFAAVIAVSRSFLFSVAGVVLGVLTLTGSVLPLVLLPLVAGLALFSASLPAMARLQRRLILAEEGTASSVASMVDALRDVTACGAQDRVEAVVGRDVARQAGIATALARLTAVRTLSLAVGGWLPILLVLAATPALVRDGATAGVVLGTLTYVAQSLTPALGSLVQGVGVNGVRLVVALERILKTGARPAETSSPEATPTETPTATPTATTAAARRIGAPRGASLWLRGVTFAYGPGAEPVVSELTLSVPEGDHLAVVGPSGIGKSTVAALAAGILRPGDGQVLIGGVPVQALGRAALSRARVLIPQEAYVFRGTLRENLTYLATGRSSSGGSPEIGSLPDPALDRALDRAVDAVGMAHLAERIGGYEAPVDPSELSSGERQLIALTRAYLSPARLVLLDEATCHLDPAAEARAEEAFAARGGTLIVIAHRLTSALRARRVLVMDGVRARVGTHEEMIAGSPLYRDLMGRWEDPVAAGA</sequence>
<dbReference type="Gene3D" id="1.20.1560.10">
    <property type="entry name" value="ABC transporter type 1, transmembrane domain"/>
    <property type="match status" value="1"/>
</dbReference>
<dbReference type="AlphaFoldDB" id="A0A367F5W1"/>
<evidence type="ECO:0000256" key="5">
    <source>
        <dbReference type="ARBA" id="ARBA00022989"/>
    </source>
</evidence>
<keyword evidence="5 8" id="KW-1133">Transmembrane helix</keyword>
<dbReference type="InterPro" id="IPR003593">
    <property type="entry name" value="AAA+_ATPase"/>
</dbReference>
<dbReference type="PROSITE" id="PS50929">
    <property type="entry name" value="ABC_TM1F"/>
    <property type="match status" value="1"/>
</dbReference>
<feature type="region of interest" description="Disordered" evidence="7">
    <location>
        <begin position="314"/>
        <end position="340"/>
    </location>
</feature>
<dbReference type="SMART" id="SM00382">
    <property type="entry name" value="AAA"/>
    <property type="match status" value="1"/>
</dbReference>
<keyword evidence="6 8" id="KW-0472">Membrane</keyword>
<feature type="transmembrane region" description="Helical" evidence="8">
    <location>
        <begin position="21"/>
        <end position="43"/>
    </location>
</feature>
<comment type="caution">
    <text evidence="11">The sequence shown here is derived from an EMBL/GenBank/DDBJ whole genome shotgun (WGS) entry which is preliminary data.</text>
</comment>
<dbReference type="SUPFAM" id="SSF52540">
    <property type="entry name" value="P-loop containing nucleoside triphosphate hydrolases"/>
    <property type="match status" value="1"/>
</dbReference>
<dbReference type="CDD" id="cd03228">
    <property type="entry name" value="ABCC_MRP_Like"/>
    <property type="match status" value="1"/>
</dbReference>
<evidence type="ECO:0000313" key="12">
    <source>
        <dbReference type="Proteomes" id="UP000253094"/>
    </source>
</evidence>
<name>A0A367F5W1_9ACTN</name>
<dbReference type="InterPro" id="IPR027417">
    <property type="entry name" value="P-loop_NTPase"/>
</dbReference>
<evidence type="ECO:0000259" key="10">
    <source>
        <dbReference type="PROSITE" id="PS50929"/>
    </source>
</evidence>
<keyword evidence="4 11" id="KW-0067">ATP-binding</keyword>
<evidence type="ECO:0000256" key="6">
    <source>
        <dbReference type="ARBA" id="ARBA00023136"/>
    </source>
</evidence>
<dbReference type="GO" id="GO:0005524">
    <property type="term" value="F:ATP binding"/>
    <property type="evidence" value="ECO:0007669"/>
    <property type="project" value="UniProtKB-KW"/>
</dbReference>
<dbReference type="Gene3D" id="3.40.50.300">
    <property type="entry name" value="P-loop containing nucleotide triphosphate hydrolases"/>
    <property type="match status" value="1"/>
</dbReference>
<dbReference type="GO" id="GO:0005886">
    <property type="term" value="C:plasma membrane"/>
    <property type="evidence" value="ECO:0007669"/>
    <property type="project" value="UniProtKB-SubCell"/>
</dbReference>
<feature type="transmembrane region" description="Helical" evidence="8">
    <location>
        <begin position="243"/>
        <end position="264"/>
    </location>
</feature>
<feature type="transmembrane region" description="Helical" evidence="8">
    <location>
        <begin position="157"/>
        <end position="176"/>
    </location>
</feature>
<evidence type="ECO:0000256" key="7">
    <source>
        <dbReference type="SAM" id="MobiDB-lite"/>
    </source>
</evidence>
<evidence type="ECO:0000256" key="3">
    <source>
        <dbReference type="ARBA" id="ARBA00022741"/>
    </source>
</evidence>
<feature type="compositionally biased region" description="Low complexity" evidence="7">
    <location>
        <begin position="316"/>
        <end position="340"/>
    </location>
</feature>
<dbReference type="GO" id="GO:0016887">
    <property type="term" value="F:ATP hydrolysis activity"/>
    <property type="evidence" value="ECO:0007669"/>
    <property type="project" value="InterPro"/>
</dbReference>
<dbReference type="PANTHER" id="PTHR24221">
    <property type="entry name" value="ATP-BINDING CASSETTE SUB-FAMILY B"/>
    <property type="match status" value="1"/>
</dbReference>